<evidence type="ECO:0000256" key="7">
    <source>
        <dbReference type="ARBA" id="ARBA00023239"/>
    </source>
</evidence>
<keyword evidence="3" id="KW-0963">Cytoplasm</keyword>
<protein>
    <recommendedName>
        <fullName evidence="2">3-hydroxyacyl-[acyl-carrier-protein] dehydratase</fullName>
        <ecNumber evidence="2">4.2.1.59</ecNumber>
    </recommendedName>
</protein>
<dbReference type="Pfam" id="PF07977">
    <property type="entry name" value="FabA"/>
    <property type="match status" value="1"/>
</dbReference>
<dbReference type="PANTHER" id="PTHR30272:SF1">
    <property type="entry name" value="3-HYDROXYACYL-[ACYL-CARRIER-PROTEIN] DEHYDRATASE"/>
    <property type="match status" value="1"/>
</dbReference>
<sequence length="154" mass="17338">MRTNNPRECEPTVLEILPLRYPYLMVDRVLEREPDRVVALKNVSQNEWFFVGHFPGRPVMPGTLLIEGMAQTAGILMHQHSNHLQAQGLLVGVDGARFRRQVVPGDQILYEAKLLKARGGLYRMEVAARVENELVAEAVLSLMSTSESSDVQTR</sequence>
<dbReference type="Gene3D" id="3.10.129.10">
    <property type="entry name" value="Hotdog Thioesterase"/>
    <property type="match status" value="1"/>
</dbReference>
<comment type="subcellular location">
    <subcellularLocation>
        <location evidence="1">Cytoplasm</location>
    </subcellularLocation>
</comment>
<evidence type="ECO:0000313" key="10">
    <source>
        <dbReference type="Proteomes" id="UP000179157"/>
    </source>
</evidence>
<proteinExistence type="predicted"/>
<dbReference type="STRING" id="1817864.A2Z21_08150"/>
<keyword evidence="5" id="KW-0441">Lipid A biosynthesis</keyword>
<dbReference type="SUPFAM" id="SSF54637">
    <property type="entry name" value="Thioesterase/thiol ester dehydrase-isomerase"/>
    <property type="match status" value="1"/>
</dbReference>
<dbReference type="GO" id="GO:0009245">
    <property type="term" value="P:lipid A biosynthetic process"/>
    <property type="evidence" value="ECO:0007669"/>
    <property type="project" value="UniProtKB-KW"/>
</dbReference>
<evidence type="ECO:0000256" key="2">
    <source>
        <dbReference type="ARBA" id="ARBA00013167"/>
    </source>
</evidence>
<evidence type="ECO:0000313" key="9">
    <source>
        <dbReference type="EMBL" id="OGF52739.1"/>
    </source>
</evidence>
<dbReference type="InterPro" id="IPR029069">
    <property type="entry name" value="HotDog_dom_sf"/>
</dbReference>
<evidence type="ECO:0000256" key="6">
    <source>
        <dbReference type="ARBA" id="ARBA00023098"/>
    </source>
</evidence>
<evidence type="ECO:0000256" key="1">
    <source>
        <dbReference type="ARBA" id="ARBA00004496"/>
    </source>
</evidence>
<dbReference type="NCBIfam" id="NF000582">
    <property type="entry name" value="PRK00006.1"/>
    <property type="match status" value="1"/>
</dbReference>
<evidence type="ECO:0000256" key="5">
    <source>
        <dbReference type="ARBA" id="ARBA00022556"/>
    </source>
</evidence>
<dbReference type="CDD" id="cd01288">
    <property type="entry name" value="FabZ"/>
    <property type="match status" value="1"/>
</dbReference>
<dbReference type="PANTHER" id="PTHR30272">
    <property type="entry name" value="3-HYDROXYACYL-[ACYL-CARRIER-PROTEIN] DEHYDRATASE"/>
    <property type="match status" value="1"/>
</dbReference>
<evidence type="ECO:0000256" key="8">
    <source>
        <dbReference type="ARBA" id="ARBA00025049"/>
    </source>
</evidence>
<dbReference type="InterPro" id="IPR013114">
    <property type="entry name" value="FabA_FabZ"/>
</dbReference>
<keyword evidence="4" id="KW-0444">Lipid biosynthesis</keyword>
<dbReference type="FunFam" id="3.10.129.10:FF:000001">
    <property type="entry name" value="3-hydroxyacyl-[acyl-carrier-protein] dehydratase FabZ"/>
    <property type="match status" value="1"/>
</dbReference>
<dbReference type="GO" id="GO:0005737">
    <property type="term" value="C:cytoplasm"/>
    <property type="evidence" value="ECO:0007669"/>
    <property type="project" value="UniProtKB-SubCell"/>
</dbReference>
<reference evidence="9 10" key="1">
    <citation type="journal article" date="2016" name="Nat. Commun.">
        <title>Thousands of microbial genomes shed light on interconnected biogeochemical processes in an aquifer system.</title>
        <authorList>
            <person name="Anantharaman K."/>
            <person name="Brown C.T."/>
            <person name="Hug L.A."/>
            <person name="Sharon I."/>
            <person name="Castelle C.J."/>
            <person name="Probst A.J."/>
            <person name="Thomas B.C."/>
            <person name="Singh A."/>
            <person name="Wilkins M.J."/>
            <person name="Karaoz U."/>
            <person name="Brodie E.L."/>
            <person name="Williams K.H."/>
            <person name="Hubbard S.S."/>
            <person name="Banfield J.F."/>
        </authorList>
    </citation>
    <scope>NUCLEOTIDE SEQUENCE [LARGE SCALE GENOMIC DNA]</scope>
    <source>
        <strain evidence="10">RBG_16_55_9</strain>
    </source>
</reference>
<comment type="caution">
    <text evidence="9">The sequence shown here is derived from an EMBL/GenBank/DDBJ whole genome shotgun (WGS) entry which is preliminary data.</text>
</comment>
<keyword evidence="6" id="KW-0443">Lipid metabolism</keyword>
<dbReference type="Proteomes" id="UP000179157">
    <property type="component" value="Unassembled WGS sequence"/>
</dbReference>
<accession>A0A1F5UNQ0</accession>
<name>A0A1F5UNQ0_FRAXR</name>
<dbReference type="GO" id="GO:0016020">
    <property type="term" value="C:membrane"/>
    <property type="evidence" value="ECO:0007669"/>
    <property type="project" value="GOC"/>
</dbReference>
<gene>
    <name evidence="9" type="ORF">A2Z21_08150</name>
</gene>
<dbReference type="GO" id="GO:0019171">
    <property type="term" value="F:(3R)-hydroxyacyl-[acyl-carrier-protein] dehydratase activity"/>
    <property type="evidence" value="ECO:0007669"/>
    <property type="project" value="UniProtKB-EC"/>
</dbReference>
<organism evidence="9 10">
    <name type="scientific">Fraserbacteria sp. (strain RBG_16_55_9)</name>
    <dbReference type="NCBI Taxonomy" id="1817864"/>
    <lineage>
        <taxon>Bacteria</taxon>
        <taxon>Candidatus Fraseribacteriota</taxon>
    </lineage>
</organism>
<evidence type="ECO:0000256" key="3">
    <source>
        <dbReference type="ARBA" id="ARBA00022490"/>
    </source>
</evidence>
<comment type="function">
    <text evidence="8">Involved in unsaturated fatty acids biosynthesis. Catalyzes the dehydration of short chain beta-hydroxyacyl-ACPs and long chain saturated and unsaturated beta-hydroxyacyl-ACPs.</text>
</comment>
<dbReference type="EMBL" id="MFGX01000130">
    <property type="protein sequence ID" value="OGF52739.1"/>
    <property type="molecule type" value="Genomic_DNA"/>
</dbReference>
<dbReference type="EC" id="4.2.1.59" evidence="2"/>
<keyword evidence="7" id="KW-0456">Lyase</keyword>
<dbReference type="AlphaFoldDB" id="A0A1F5UNQ0"/>
<evidence type="ECO:0000256" key="4">
    <source>
        <dbReference type="ARBA" id="ARBA00022516"/>
    </source>
</evidence>